<dbReference type="FunFam" id="1.10.287.950:FF:000001">
    <property type="entry name" value="Methyl-accepting chemotaxis sensory transducer"/>
    <property type="match status" value="1"/>
</dbReference>
<dbReference type="STRING" id="1637975.AN957_07355"/>
<gene>
    <name evidence="14" type="ORF">AN957_07355</name>
</gene>
<dbReference type="CDD" id="cd06225">
    <property type="entry name" value="HAMP"/>
    <property type="match status" value="1"/>
</dbReference>
<dbReference type="Proteomes" id="UP000050996">
    <property type="component" value="Unassembled WGS sequence"/>
</dbReference>
<dbReference type="PANTHER" id="PTHR32089">
    <property type="entry name" value="METHYL-ACCEPTING CHEMOTAXIS PROTEIN MCPB"/>
    <property type="match status" value="1"/>
</dbReference>
<dbReference type="SUPFAM" id="SSF103190">
    <property type="entry name" value="Sensory domain-like"/>
    <property type="match status" value="1"/>
</dbReference>
<keyword evidence="4" id="KW-0145">Chemotaxis</keyword>
<feature type="domain" description="Methyl-accepting transducer" evidence="12">
    <location>
        <begin position="369"/>
        <end position="605"/>
    </location>
</feature>
<dbReference type="AlphaFoldDB" id="A0A0Q3SGA7"/>
<evidence type="ECO:0000256" key="1">
    <source>
        <dbReference type="ARBA" id="ARBA00004651"/>
    </source>
</evidence>
<keyword evidence="2" id="KW-1003">Cell membrane</keyword>
<evidence type="ECO:0000256" key="5">
    <source>
        <dbReference type="ARBA" id="ARBA00022692"/>
    </source>
</evidence>
<keyword evidence="6 11" id="KW-1133">Transmembrane helix</keyword>
<dbReference type="Pfam" id="PF00015">
    <property type="entry name" value="MCPsignal"/>
    <property type="match status" value="1"/>
</dbReference>
<evidence type="ECO:0000256" key="11">
    <source>
        <dbReference type="SAM" id="Phobius"/>
    </source>
</evidence>
<sequence length="655" mass="71112">MKNIFRNIKTKLIAAFALILIVPAISIGSFAYITAKNAVEHQVLDGIGENLDILNLTIDNTIQPKVHDIKFMSETVTSQLFEGESSPEICKKLNQYVQLHPEALSIYVGTNEGLFVREPKVNMPDDYDPRKRDWFKEAIEKKGEVVLSAPYISASTGDMVVTISKTTKDGSGVVAVDIHLSYPQELANQVKVGEEGYALILDENKKFIAHPTNSAGDEAKESFYNEMFESEEDQFDYELDGKKQVMKFVTNDMTGWKIGGSFYSSEISAAAAPIFQKTIVVIAIAWVIGALLVLFIIKSIIKPIKELKETAIIISKGDLTKNVVVQSNDEIGQLGNAFNDMQESLSILVQEVEQHAEQVSASAEELTASAEQTANATEQVAASIQEVASSAEKQTDGVEQIAKVLAEASENAVLIASHSMKVSELANHTTVQAEMGGQAVTNTVAQMNSIHDSVKESNKMITSLHERSKEVRSILDVITGISEQTNLLALNAAIEAARAGEHGKGFAVVADEVRKLAEQSQSSAGQIHEIIQGIQSDTESSVQIMARVTNDVQTGVEVSHEAIEKFNLILQSTKEVTPQMEDISATAQQMSAAFQEITSTANEMSTIAQGNAAMSEEVAASSEEQLATMEDITVSAKSLASMAEELNTLISRFKL</sequence>
<evidence type="ECO:0000259" key="12">
    <source>
        <dbReference type="PROSITE" id="PS50111"/>
    </source>
</evidence>
<accession>A0A0Q3SGA7</accession>
<dbReference type="InterPro" id="IPR003660">
    <property type="entry name" value="HAMP_dom"/>
</dbReference>
<dbReference type="Gene3D" id="1.10.8.500">
    <property type="entry name" value="HAMP domain in histidine kinase"/>
    <property type="match status" value="1"/>
</dbReference>
<keyword evidence="5 11" id="KW-0812">Transmembrane</keyword>
<dbReference type="GO" id="GO:0006935">
    <property type="term" value="P:chemotaxis"/>
    <property type="evidence" value="ECO:0007669"/>
    <property type="project" value="UniProtKB-KW"/>
</dbReference>
<dbReference type="CDD" id="cd12912">
    <property type="entry name" value="PDC2_MCP_like"/>
    <property type="match status" value="1"/>
</dbReference>
<name>A0A0Q3SGA7_9BACI</name>
<dbReference type="GO" id="GO:0007165">
    <property type="term" value="P:signal transduction"/>
    <property type="evidence" value="ECO:0007669"/>
    <property type="project" value="UniProtKB-KW"/>
</dbReference>
<comment type="similarity">
    <text evidence="9">Belongs to the methyl-accepting chemotaxis (MCP) protein family.</text>
</comment>
<dbReference type="PANTHER" id="PTHR32089:SF114">
    <property type="entry name" value="METHYL-ACCEPTING CHEMOTAXIS PROTEIN MCPB"/>
    <property type="match status" value="1"/>
</dbReference>
<dbReference type="PATRIC" id="fig|1637975.4.peg.1196"/>
<dbReference type="InterPro" id="IPR004089">
    <property type="entry name" value="MCPsignal_dom"/>
</dbReference>
<feature type="transmembrane region" description="Helical" evidence="11">
    <location>
        <begin position="278"/>
        <end position="297"/>
    </location>
</feature>
<feature type="domain" description="HAMP" evidence="13">
    <location>
        <begin position="298"/>
        <end position="350"/>
    </location>
</feature>
<reference evidence="14 15" key="1">
    <citation type="submission" date="2015-09" db="EMBL/GenBank/DDBJ databases">
        <title>Genome sequencing project for genomic taxonomy and phylogenomics of Bacillus-like bacteria.</title>
        <authorList>
            <person name="Liu B."/>
            <person name="Wang J."/>
            <person name="Zhu Y."/>
            <person name="Liu G."/>
            <person name="Chen Q."/>
            <person name="Chen Z."/>
            <person name="Lan J."/>
            <person name="Che J."/>
            <person name="Ge C."/>
            <person name="Shi H."/>
            <person name="Pan Z."/>
            <person name="Liu X."/>
        </authorList>
    </citation>
    <scope>NUCLEOTIDE SEQUENCE [LARGE SCALE GENOMIC DNA]</scope>
    <source>
        <strain evidence="14 15">FJAT-18043</strain>
    </source>
</reference>
<dbReference type="EMBL" id="LJIX01000006">
    <property type="protein sequence ID" value="KQL18404.1"/>
    <property type="molecule type" value="Genomic_DNA"/>
</dbReference>
<evidence type="ECO:0000256" key="8">
    <source>
        <dbReference type="ARBA" id="ARBA00023224"/>
    </source>
</evidence>
<evidence type="ECO:0000313" key="15">
    <source>
        <dbReference type="Proteomes" id="UP000050996"/>
    </source>
</evidence>
<dbReference type="RefSeq" id="WP_056683207.1">
    <property type="nucleotide sequence ID" value="NZ_LJIX01000006.1"/>
</dbReference>
<feature type="transmembrane region" description="Helical" evidence="11">
    <location>
        <begin position="12"/>
        <end position="33"/>
    </location>
</feature>
<dbReference type="GO" id="GO:0005886">
    <property type="term" value="C:plasma membrane"/>
    <property type="evidence" value="ECO:0007669"/>
    <property type="project" value="UniProtKB-SubCell"/>
</dbReference>
<comment type="subcellular location">
    <subcellularLocation>
        <location evidence="1">Cell membrane</location>
        <topology evidence="1">Multi-pass membrane protein</topology>
    </subcellularLocation>
</comment>
<dbReference type="SUPFAM" id="SSF58104">
    <property type="entry name" value="Methyl-accepting chemotaxis protein (MCP) signaling domain"/>
    <property type="match status" value="1"/>
</dbReference>
<evidence type="ECO:0000256" key="3">
    <source>
        <dbReference type="ARBA" id="ARBA00022481"/>
    </source>
</evidence>
<dbReference type="SMART" id="SM00304">
    <property type="entry name" value="HAMP"/>
    <property type="match status" value="1"/>
</dbReference>
<dbReference type="CDD" id="cd18773">
    <property type="entry name" value="PDC1_HK_sensor"/>
    <property type="match status" value="1"/>
</dbReference>
<proteinExistence type="inferred from homology"/>
<evidence type="ECO:0000256" key="6">
    <source>
        <dbReference type="ARBA" id="ARBA00022989"/>
    </source>
</evidence>
<dbReference type="PROSITE" id="PS50885">
    <property type="entry name" value="HAMP"/>
    <property type="match status" value="1"/>
</dbReference>
<dbReference type="InterPro" id="IPR033479">
    <property type="entry name" value="dCache_1"/>
</dbReference>
<keyword evidence="3" id="KW-0488">Methylation</keyword>
<dbReference type="SMART" id="SM00283">
    <property type="entry name" value="MA"/>
    <property type="match status" value="1"/>
</dbReference>
<evidence type="ECO:0000256" key="2">
    <source>
        <dbReference type="ARBA" id="ARBA00022475"/>
    </source>
</evidence>
<evidence type="ECO:0000313" key="14">
    <source>
        <dbReference type="EMBL" id="KQL18404.1"/>
    </source>
</evidence>
<keyword evidence="8 10" id="KW-0807">Transducer</keyword>
<organism evidence="14 15">
    <name type="scientific">Cytobacillus solani</name>
    <dbReference type="NCBI Taxonomy" id="1637975"/>
    <lineage>
        <taxon>Bacteria</taxon>
        <taxon>Bacillati</taxon>
        <taxon>Bacillota</taxon>
        <taxon>Bacilli</taxon>
        <taxon>Bacillales</taxon>
        <taxon>Bacillaceae</taxon>
        <taxon>Cytobacillus</taxon>
    </lineage>
</organism>
<evidence type="ECO:0000256" key="10">
    <source>
        <dbReference type="PROSITE-ProRule" id="PRU00284"/>
    </source>
</evidence>
<evidence type="ECO:0000256" key="9">
    <source>
        <dbReference type="ARBA" id="ARBA00029447"/>
    </source>
</evidence>
<evidence type="ECO:0000256" key="7">
    <source>
        <dbReference type="ARBA" id="ARBA00023136"/>
    </source>
</evidence>
<dbReference type="CDD" id="cd11386">
    <property type="entry name" value="MCP_signal"/>
    <property type="match status" value="1"/>
</dbReference>
<dbReference type="PROSITE" id="PS50111">
    <property type="entry name" value="CHEMOTAXIS_TRANSDUC_2"/>
    <property type="match status" value="1"/>
</dbReference>
<dbReference type="Gene3D" id="1.10.287.950">
    <property type="entry name" value="Methyl-accepting chemotaxis protein"/>
    <property type="match status" value="1"/>
</dbReference>
<keyword evidence="15" id="KW-1185">Reference proteome</keyword>
<evidence type="ECO:0000256" key="4">
    <source>
        <dbReference type="ARBA" id="ARBA00022500"/>
    </source>
</evidence>
<comment type="caution">
    <text evidence="14">The sequence shown here is derived from an EMBL/GenBank/DDBJ whole genome shotgun (WGS) entry which is preliminary data.</text>
</comment>
<keyword evidence="7 11" id="KW-0472">Membrane</keyword>
<dbReference type="InterPro" id="IPR029151">
    <property type="entry name" value="Sensor-like_sf"/>
</dbReference>
<evidence type="ECO:0000259" key="13">
    <source>
        <dbReference type="PROSITE" id="PS50885"/>
    </source>
</evidence>
<dbReference type="Pfam" id="PF02743">
    <property type="entry name" value="dCache_1"/>
    <property type="match status" value="1"/>
</dbReference>
<protein>
    <submittedName>
        <fullName evidence="14">Chemotaxis protein</fullName>
    </submittedName>
</protein>
<dbReference type="Pfam" id="PF00672">
    <property type="entry name" value="HAMP"/>
    <property type="match status" value="1"/>
</dbReference>
<dbReference type="Gene3D" id="3.30.450.20">
    <property type="entry name" value="PAS domain"/>
    <property type="match status" value="2"/>
</dbReference>